<dbReference type="GO" id="GO:0016020">
    <property type="term" value="C:membrane"/>
    <property type="evidence" value="ECO:0007669"/>
    <property type="project" value="UniProtKB-SubCell"/>
</dbReference>
<dbReference type="SUPFAM" id="SSF90123">
    <property type="entry name" value="ABC transporter transmembrane region"/>
    <property type="match status" value="2"/>
</dbReference>
<organism evidence="12 13">
    <name type="scientific">Desmophyllum pertusum</name>
    <dbReference type="NCBI Taxonomy" id="174260"/>
    <lineage>
        <taxon>Eukaryota</taxon>
        <taxon>Metazoa</taxon>
        <taxon>Cnidaria</taxon>
        <taxon>Anthozoa</taxon>
        <taxon>Hexacorallia</taxon>
        <taxon>Scleractinia</taxon>
        <taxon>Caryophylliina</taxon>
        <taxon>Caryophylliidae</taxon>
        <taxon>Desmophyllum</taxon>
    </lineage>
</organism>
<keyword evidence="8 10" id="KW-1133">Transmembrane helix</keyword>
<dbReference type="PROSITE" id="PS50929">
    <property type="entry name" value="ABC_TM1F"/>
    <property type="match status" value="2"/>
</dbReference>
<protein>
    <recommendedName>
        <fullName evidence="11">ABC transmembrane type-1 domain-containing protein</fullName>
    </recommendedName>
</protein>
<dbReference type="Pfam" id="PF00664">
    <property type="entry name" value="ABC_membrane"/>
    <property type="match status" value="2"/>
</dbReference>
<dbReference type="InterPro" id="IPR027417">
    <property type="entry name" value="P-loop_NTPase"/>
</dbReference>
<dbReference type="Gene3D" id="1.20.1560.10">
    <property type="entry name" value="ABC transporter type 1, transmembrane domain"/>
    <property type="match status" value="2"/>
</dbReference>
<feature type="transmembrane region" description="Helical" evidence="10">
    <location>
        <begin position="606"/>
        <end position="627"/>
    </location>
</feature>
<evidence type="ECO:0000256" key="10">
    <source>
        <dbReference type="SAM" id="Phobius"/>
    </source>
</evidence>
<dbReference type="FunFam" id="1.20.1560.10:FF:000013">
    <property type="entry name" value="ABC transporter C family member 2"/>
    <property type="match status" value="1"/>
</dbReference>
<dbReference type="CDD" id="cd18579">
    <property type="entry name" value="ABC_6TM_ABCC_D1"/>
    <property type="match status" value="1"/>
</dbReference>
<evidence type="ECO:0000256" key="1">
    <source>
        <dbReference type="ARBA" id="ARBA00004141"/>
    </source>
</evidence>
<keyword evidence="9 10" id="KW-0472">Membrane</keyword>
<feature type="transmembrane region" description="Helical" evidence="10">
    <location>
        <begin position="225"/>
        <end position="258"/>
    </location>
</feature>
<feature type="domain" description="ABC transmembrane type-1" evidence="11">
    <location>
        <begin position="614"/>
        <end position="861"/>
    </location>
</feature>
<dbReference type="InterPro" id="IPR044726">
    <property type="entry name" value="ABCC_6TM_D2"/>
</dbReference>
<evidence type="ECO:0000256" key="3">
    <source>
        <dbReference type="ARBA" id="ARBA00022448"/>
    </source>
</evidence>
<evidence type="ECO:0000256" key="2">
    <source>
        <dbReference type="ARBA" id="ARBA00009726"/>
    </source>
</evidence>
<comment type="subcellular location">
    <subcellularLocation>
        <location evidence="1">Membrane</location>
        <topology evidence="1">Multi-pass membrane protein</topology>
    </subcellularLocation>
</comment>
<dbReference type="InterPro" id="IPR044746">
    <property type="entry name" value="ABCC_6TM_D1"/>
</dbReference>
<evidence type="ECO:0000256" key="6">
    <source>
        <dbReference type="ARBA" id="ARBA00022741"/>
    </source>
</evidence>
<dbReference type="SUPFAM" id="SSF52540">
    <property type="entry name" value="P-loop containing nucleoside triphosphate hydrolases"/>
    <property type="match status" value="1"/>
</dbReference>
<comment type="caution">
    <text evidence="12">The sequence shown here is derived from an EMBL/GenBank/DDBJ whole genome shotgun (WGS) entry which is preliminary data.</text>
</comment>
<accession>A0A9W9Z7W6</accession>
<reference evidence="12" key="1">
    <citation type="submission" date="2023-01" db="EMBL/GenBank/DDBJ databases">
        <title>Genome assembly of the deep-sea coral Lophelia pertusa.</title>
        <authorList>
            <person name="Herrera S."/>
            <person name="Cordes E."/>
        </authorList>
    </citation>
    <scope>NUCLEOTIDE SEQUENCE</scope>
    <source>
        <strain evidence="12">USNM1676648</strain>
        <tissue evidence="12">Polyp</tissue>
    </source>
</reference>
<keyword evidence="7" id="KW-0067">ATP-binding</keyword>
<dbReference type="EMBL" id="MU826420">
    <property type="protein sequence ID" value="KAJ7376024.1"/>
    <property type="molecule type" value="Genomic_DNA"/>
</dbReference>
<dbReference type="GO" id="GO:0140359">
    <property type="term" value="F:ABC-type transporter activity"/>
    <property type="evidence" value="ECO:0007669"/>
    <property type="project" value="InterPro"/>
</dbReference>
<dbReference type="AlphaFoldDB" id="A0A9W9Z7W6"/>
<dbReference type="InterPro" id="IPR011527">
    <property type="entry name" value="ABC1_TM_dom"/>
</dbReference>
<evidence type="ECO:0000256" key="8">
    <source>
        <dbReference type="ARBA" id="ARBA00022989"/>
    </source>
</evidence>
<evidence type="ECO:0000256" key="9">
    <source>
        <dbReference type="ARBA" id="ARBA00023136"/>
    </source>
</evidence>
<dbReference type="InterPro" id="IPR050173">
    <property type="entry name" value="ABC_transporter_C-like"/>
</dbReference>
<evidence type="ECO:0000313" key="13">
    <source>
        <dbReference type="Proteomes" id="UP001163046"/>
    </source>
</evidence>
<comment type="similarity">
    <text evidence="2">Belongs to the ABC transporter superfamily. ABCC family. Conjugate transporter (TC 3.A.1.208) subfamily.</text>
</comment>
<keyword evidence="13" id="KW-1185">Reference proteome</keyword>
<proteinExistence type="inferred from homology"/>
<evidence type="ECO:0000256" key="7">
    <source>
        <dbReference type="ARBA" id="ARBA00022840"/>
    </source>
</evidence>
<keyword evidence="3" id="KW-0813">Transport</keyword>
<evidence type="ECO:0000259" key="11">
    <source>
        <dbReference type="PROSITE" id="PS50929"/>
    </source>
</evidence>
<dbReference type="SMART" id="SM00382">
    <property type="entry name" value="AAA"/>
    <property type="match status" value="1"/>
</dbReference>
<evidence type="ECO:0000256" key="4">
    <source>
        <dbReference type="ARBA" id="ARBA00022692"/>
    </source>
</evidence>
<dbReference type="PANTHER" id="PTHR24223">
    <property type="entry name" value="ATP-BINDING CASSETTE SUB-FAMILY C"/>
    <property type="match status" value="1"/>
</dbReference>
<feature type="transmembrane region" description="Helical" evidence="10">
    <location>
        <begin position="647"/>
        <end position="675"/>
    </location>
</feature>
<dbReference type="CDD" id="cd18580">
    <property type="entry name" value="ABC_6TM_ABCC_D2"/>
    <property type="match status" value="1"/>
</dbReference>
<feature type="domain" description="ABC transmembrane type-1" evidence="11">
    <location>
        <begin position="99"/>
        <end position="363"/>
    </location>
</feature>
<dbReference type="Proteomes" id="UP001163046">
    <property type="component" value="Unassembled WGS sequence"/>
</dbReference>
<name>A0A9W9Z7W6_9CNID</name>
<dbReference type="InterPro" id="IPR003593">
    <property type="entry name" value="AAA+_ATPase"/>
</dbReference>
<keyword evidence="4 10" id="KW-0812">Transmembrane</keyword>
<dbReference type="GO" id="GO:0005524">
    <property type="term" value="F:ATP binding"/>
    <property type="evidence" value="ECO:0007669"/>
    <property type="project" value="UniProtKB-KW"/>
</dbReference>
<feature type="transmembrane region" description="Helical" evidence="10">
    <location>
        <begin position="842"/>
        <end position="867"/>
    </location>
</feature>
<sequence length="978" mass="110885">MSYEKLGTERLHTNPKETAGFFSLLTFTWLNDLLKLGNQRPLDNDDLPPLLEEDQSETLTNHLEKEWSRNYKPPITESRIKTARLWCALLSIVPTSEKAFVLMLASTHIVLRLMQPLFLIGLLAELTKESPLQVDRTWVYVYAAGVCLSTWIRAICKCHCDFRSIIIAMKMRSALLGVIYKKVQQISLPDLTMTTKGHVINLISNDVQRFDQAVRSLPNIMLAPFAFLAGNAVLFYFTGWPAVIGTGYLLLILCYQGYGSRLAATLRHKAVVLADKRVQIINEIIRGIRTIKLCSWEQYFGNSVSGVRGKEITVIRKISAFQASIRTIVSTTPRLTSLLIFVPFLVSGHSLTPSFVFLVFAYAKVLGLFTKYLGLNLGTFLDCNMSVGRIQDFLQIAEDSVSRNDSSNNANGRSEKCFRKDESCVLSNEDPDEDAHHHQMTPMLSLRDVFCKYNEKMLLKNVSIQTDGPQNIMITGPVGSGKSSLLLAILGELSICKGVIEHSGEMAFVGQSPWQADHIIVMNEGSITCQGSHRDIVNMQRHGIVGLEKIFEDEDNLQTSASRDLTGREKRDFENSEETSLTIPKEDRNFGSVSYRTYWKYFRAGLPVYLMIPLVFLSYSALVSSVFPDWLMAQWNDVSWSSSSDRFNVILYTGLVLGSTILLFLSPFLFFQATINSSRNLHRRMFESVVRATVHFFDTNPSGRICNRFSKDIGLMDEMLFAAFYYVFETSWVMFLSVGIPSVANFWVVFAVVPLVGLVMYYVRYCLNISREVARLEAINRSPVYSHFSLTLDGIVSIRTYHQQKHFVEEFFRYQDSLTKTWFVSIAVVRWLHFRMDCITSLFLTAVTVIAVMTSQHAGLTGLAIIYCMDLLENLDFTVRQSLEVENMMTSVERVIILDEATANVDFATDRLIQETIRSKFHSCTVITIAHRVDTILDYDRVLVLEGGMVVEFDKPELLLKNEAGKFAELCRLQQVAI</sequence>
<keyword evidence="6" id="KW-0547">Nucleotide-binding</keyword>
<feature type="transmembrane region" description="Helical" evidence="10">
    <location>
        <begin position="746"/>
        <end position="763"/>
    </location>
</feature>
<dbReference type="Gene3D" id="3.40.50.300">
    <property type="entry name" value="P-loop containing nucleotide triphosphate hydrolases"/>
    <property type="match status" value="2"/>
</dbReference>
<keyword evidence="5" id="KW-0677">Repeat</keyword>
<evidence type="ECO:0000313" key="12">
    <source>
        <dbReference type="EMBL" id="KAJ7376024.1"/>
    </source>
</evidence>
<dbReference type="PANTHER" id="PTHR24223:SF456">
    <property type="entry name" value="MULTIDRUG RESISTANCE-ASSOCIATED PROTEIN LETHAL(2)03659"/>
    <property type="match status" value="1"/>
</dbReference>
<feature type="transmembrane region" description="Helical" evidence="10">
    <location>
        <begin position="719"/>
        <end position="740"/>
    </location>
</feature>
<evidence type="ECO:0000256" key="5">
    <source>
        <dbReference type="ARBA" id="ARBA00022737"/>
    </source>
</evidence>
<gene>
    <name evidence="12" type="ORF">OS493_037416</name>
</gene>
<dbReference type="InterPro" id="IPR036640">
    <property type="entry name" value="ABC1_TM_sf"/>
</dbReference>
<dbReference type="OrthoDB" id="6500128at2759"/>